<organism evidence="1 2">
    <name type="scientific">Jimgerdemannia flammicorona</name>
    <dbReference type="NCBI Taxonomy" id="994334"/>
    <lineage>
        <taxon>Eukaryota</taxon>
        <taxon>Fungi</taxon>
        <taxon>Fungi incertae sedis</taxon>
        <taxon>Mucoromycota</taxon>
        <taxon>Mucoromycotina</taxon>
        <taxon>Endogonomycetes</taxon>
        <taxon>Endogonales</taxon>
        <taxon>Endogonaceae</taxon>
        <taxon>Jimgerdemannia</taxon>
    </lineage>
</organism>
<accession>A0A433CVH8</accession>
<sequence>MGQSSSNHSRTGRIPPAKSALIENAKLSEEKLPDGFKLLHGRGFKETGSPVYMLPNDGSEADRLNGQHYQFSYDRSAVSQVPYARVSRGESYEVERRVTMEAWCSMCNKSQFAIVLSQELSRTPYRGVRKGH</sequence>
<evidence type="ECO:0000313" key="1">
    <source>
        <dbReference type="EMBL" id="RUP42718.1"/>
    </source>
</evidence>
<proteinExistence type="predicted"/>
<dbReference type="EMBL" id="RBNI01012645">
    <property type="protein sequence ID" value="RUP42718.1"/>
    <property type="molecule type" value="Genomic_DNA"/>
</dbReference>
<dbReference type="Proteomes" id="UP000268093">
    <property type="component" value="Unassembled WGS sequence"/>
</dbReference>
<dbReference type="OrthoDB" id="2013972at2759"/>
<protein>
    <submittedName>
        <fullName evidence="1">Uncharacterized protein</fullName>
    </submittedName>
</protein>
<comment type="caution">
    <text evidence="1">The sequence shown here is derived from an EMBL/GenBank/DDBJ whole genome shotgun (WGS) entry which is preliminary data.</text>
</comment>
<keyword evidence="2" id="KW-1185">Reference proteome</keyword>
<gene>
    <name evidence="1" type="ORF">BC936DRAFT_138180</name>
</gene>
<evidence type="ECO:0000313" key="2">
    <source>
        <dbReference type="Proteomes" id="UP000268093"/>
    </source>
</evidence>
<name>A0A433CVH8_9FUNG</name>
<dbReference type="AlphaFoldDB" id="A0A433CVH8"/>
<reference evidence="1 2" key="1">
    <citation type="journal article" date="2018" name="New Phytol.">
        <title>Phylogenomics of Endogonaceae and evolution of mycorrhizas within Mucoromycota.</title>
        <authorList>
            <person name="Chang Y."/>
            <person name="Desiro A."/>
            <person name="Na H."/>
            <person name="Sandor L."/>
            <person name="Lipzen A."/>
            <person name="Clum A."/>
            <person name="Barry K."/>
            <person name="Grigoriev I.V."/>
            <person name="Martin F.M."/>
            <person name="Stajich J.E."/>
            <person name="Smith M.E."/>
            <person name="Bonito G."/>
            <person name="Spatafora J.W."/>
        </authorList>
    </citation>
    <scope>NUCLEOTIDE SEQUENCE [LARGE SCALE GENOMIC DNA]</scope>
    <source>
        <strain evidence="1 2">GMNB39</strain>
    </source>
</reference>